<gene>
    <name evidence="4" type="ORF">FE784_00850</name>
</gene>
<dbReference type="RefSeq" id="WP_139600218.1">
    <property type="nucleotide sequence ID" value="NZ_VDCQ01000001.1"/>
</dbReference>
<feature type="transmembrane region" description="Helical" evidence="3">
    <location>
        <begin position="136"/>
        <end position="161"/>
    </location>
</feature>
<name>A0A5C4TGP1_9BACL</name>
<evidence type="ECO:0000256" key="2">
    <source>
        <dbReference type="SAM" id="MobiDB-lite"/>
    </source>
</evidence>
<comment type="caution">
    <text evidence="4">The sequence shown here is derived from an EMBL/GenBank/DDBJ whole genome shotgun (WGS) entry which is preliminary data.</text>
</comment>
<keyword evidence="5" id="KW-1185">Reference proteome</keyword>
<feature type="region of interest" description="Disordered" evidence="2">
    <location>
        <begin position="200"/>
        <end position="220"/>
    </location>
</feature>
<proteinExistence type="predicted"/>
<sequence length="220" mass="25422">MKRDEFLDKIGWFIEKVLIILVCVTYSIVFLYNRIASVISAKLSISQIDYFLLQKYDQLITPNIGTITTIASVFVGIYVTVLSVLGSIKANSLVALLTGNDLSKLIKYIRTALISSFLIIFYSLFVAVLPSKFTQAFFFFLLLFYMLLTAFRFGINILVVYSHDLQKLMHNLEDEKQEKERMTHVMYQLEKYLHEKEVEGLRERSTKAASKVDMHTKSEE</sequence>
<dbReference type="Proteomes" id="UP000307943">
    <property type="component" value="Unassembled WGS sequence"/>
</dbReference>
<organism evidence="4 5">
    <name type="scientific">Paenibacillus hemerocallicola</name>
    <dbReference type="NCBI Taxonomy" id="1172614"/>
    <lineage>
        <taxon>Bacteria</taxon>
        <taxon>Bacillati</taxon>
        <taxon>Bacillota</taxon>
        <taxon>Bacilli</taxon>
        <taxon>Bacillales</taxon>
        <taxon>Paenibacillaceae</taxon>
        <taxon>Paenibacillus</taxon>
    </lineage>
</organism>
<feature type="coiled-coil region" evidence="1">
    <location>
        <begin position="158"/>
        <end position="185"/>
    </location>
</feature>
<dbReference type="AlphaFoldDB" id="A0A5C4TGP1"/>
<feature type="transmembrane region" description="Helical" evidence="3">
    <location>
        <begin position="108"/>
        <end position="130"/>
    </location>
</feature>
<feature type="transmembrane region" description="Helical" evidence="3">
    <location>
        <begin position="12"/>
        <end position="32"/>
    </location>
</feature>
<keyword evidence="3" id="KW-0472">Membrane</keyword>
<evidence type="ECO:0000256" key="3">
    <source>
        <dbReference type="SAM" id="Phobius"/>
    </source>
</evidence>
<dbReference type="EMBL" id="VDCQ01000001">
    <property type="protein sequence ID" value="TNJ68241.1"/>
    <property type="molecule type" value="Genomic_DNA"/>
</dbReference>
<protein>
    <submittedName>
        <fullName evidence="4">Uncharacterized protein</fullName>
    </submittedName>
</protein>
<evidence type="ECO:0000313" key="4">
    <source>
        <dbReference type="EMBL" id="TNJ68241.1"/>
    </source>
</evidence>
<evidence type="ECO:0000313" key="5">
    <source>
        <dbReference type="Proteomes" id="UP000307943"/>
    </source>
</evidence>
<keyword evidence="1" id="KW-0175">Coiled coil</keyword>
<keyword evidence="3" id="KW-1133">Transmembrane helix</keyword>
<feature type="transmembrane region" description="Helical" evidence="3">
    <location>
        <begin position="64"/>
        <end position="88"/>
    </location>
</feature>
<keyword evidence="3" id="KW-0812">Transmembrane</keyword>
<dbReference type="OrthoDB" id="2679834at2"/>
<evidence type="ECO:0000256" key="1">
    <source>
        <dbReference type="SAM" id="Coils"/>
    </source>
</evidence>
<accession>A0A5C4TGP1</accession>
<reference evidence="4 5" key="1">
    <citation type="submission" date="2019-05" db="EMBL/GenBank/DDBJ databases">
        <title>We sequenced the genome of Paenibacillus hemerocallicola KCTC 33185 for further insight into its adaptation and study the phylogeny of Paenibacillus.</title>
        <authorList>
            <person name="Narsing Rao M.P."/>
        </authorList>
    </citation>
    <scope>NUCLEOTIDE SEQUENCE [LARGE SCALE GENOMIC DNA]</scope>
    <source>
        <strain evidence="4 5">KCTC 33185</strain>
    </source>
</reference>